<evidence type="ECO:0000259" key="9">
    <source>
        <dbReference type="PROSITE" id="PS50157"/>
    </source>
</evidence>
<proteinExistence type="predicted"/>
<dbReference type="PANTHER" id="PTHR24394">
    <property type="entry name" value="ZINC FINGER PROTEIN"/>
    <property type="match status" value="1"/>
</dbReference>
<dbReference type="PROSITE" id="PS50157">
    <property type="entry name" value="ZINC_FINGER_C2H2_2"/>
    <property type="match status" value="1"/>
</dbReference>
<evidence type="ECO:0000256" key="6">
    <source>
        <dbReference type="ARBA" id="ARBA00023242"/>
    </source>
</evidence>
<dbReference type="InterPro" id="IPR036236">
    <property type="entry name" value="Znf_C2H2_sf"/>
</dbReference>
<dbReference type="AlphaFoldDB" id="A0A3N4KS98"/>
<evidence type="ECO:0000256" key="7">
    <source>
        <dbReference type="PROSITE-ProRule" id="PRU00042"/>
    </source>
</evidence>
<keyword evidence="11" id="KW-1185">Reference proteome</keyword>
<evidence type="ECO:0000256" key="5">
    <source>
        <dbReference type="ARBA" id="ARBA00022833"/>
    </source>
</evidence>
<evidence type="ECO:0000256" key="3">
    <source>
        <dbReference type="ARBA" id="ARBA00022737"/>
    </source>
</evidence>
<evidence type="ECO:0000256" key="2">
    <source>
        <dbReference type="ARBA" id="ARBA00022723"/>
    </source>
</evidence>
<evidence type="ECO:0000256" key="1">
    <source>
        <dbReference type="ARBA" id="ARBA00004123"/>
    </source>
</evidence>
<evidence type="ECO:0000256" key="8">
    <source>
        <dbReference type="SAM" id="MobiDB-lite"/>
    </source>
</evidence>
<feature type="region of interest" description="Disordered" evidence="8">
    <location>
        <begin position="212"/>
        <end position="237"/>
    </location>
</feature>
<dbReference type="PROSITE" id="PS00028">
    <property type="entry name" value="ZINC_FINGER_C2H2_1"/>
    <property type="match status" value="4"/>
</dbReference>
<evidence type="ECO:0000256" key="4">
    <source>
        <dbReference type="ARBA" id="ARBA00022771"/>
    </source>
</evidence>
<dbReference type="Proteomes" id="UP000277580">
    <property type="component" value="Unassembled WGS sequence"/>
</dbReference>
<dbReference type="SMART" id="SM00355">
    <property type="entry name" value="ZnF_C2H2"/>
    <property type="match status" value="5"/>
</dbReference>
<dbReference type="GO" id="GO:0008270">
    <property type="term" value="F:zinc ion binding"/>
    <property type="evidence" value="ECO:0007669"/>
    <property type="project" value="UniProtKB-KW"/>
</dbReference>
<feature type="compositionally biased region" description="Basic and acidic residues" evidence="8">
    <location>
        <begin position="530"/>
        <end position="541"/>
    </location>
</feature>
<keyword evidence="5" id="KW-0862">Zinc</keyword>
<name>A0A3N4KS98_9PEZI</name>
<gene>
    <name evidence="10" type="ORF">P167DRAFT_545619</name>
</gene>
<accession>A0A3N4KS98</accession>
<organism evidence="10 11">
    <name type="scientific">Morchella conica CCBAS932</name>
    <dbReference type="NCBI Taxonomy" id="1392247"/>
    <lineage>
        <taxon>Eukaryota</taxon>
        <taxon>Fungi</taxon>
        <taxon>Dikarya</taxon>
        <taxon>Ascomycota</taxon>
        <taxon>Pezizomycotina</taxon>
        <taxon>Pezizomycetes</taxon>
        <taxon>Pezizales</taxon>
        <taxon>Morchellaceae</taxon>
        <taxon>Morchella</taxon>
    </lineage>
</organism>
<dbReference type="STRING" id="1392247.A0A3N4KS98"/>
<dbReference type="SUPFAM" id="SSF57667">
    <property type="entry name" value="beta-beta-alpha zinc fingers"/>
    <property type="match status" value="1"/>
</dbReference>
<keyword evidence="6" id="KW-0539">Nucleus</keyword>
<feature type="domain" description="C2H2-type" evidence="9">
    <location>
        <begin position="455"/>
        <end position="482"/>
    </location>
</feature>
<evidence type="ECO:0000313" key="10">
    <source>
        <dbReference type="EMBL" id="RPB12388.1"/>
    </source>
</evidence>
<keyword evidence="4 7" id="KW-0863">Zinc-finger</keyword>
<reference evidence="10 11" key="1">
    <citation type="journal article" date="2018" name="Nat. Ecol. Evol.">
        <title>Pezizomycetes genomes reveal the molecular basis of ectomycorrhizal truffle lifestyle.</title>
        <authorList>
            <person name="Murat C."/>
            <person name="Payen T."/>
            <person name="Noel B."/>
            <person name="Kuo A."/>
            <person name="Morin E."/>
            <person name="Chen J."/>
            <person name="Kohler A."/>
            <person name="Krizsan K."/>
            <person name="Balestrini R."/>
            <person name="Da Silva C."/>
            <person name="Montanini B."/>
            <person name="Hainaut M."/>
            <person name="Levati E."/>
            <person name="Barry K.W."/>
            <person name="Belfiori B."/>
            <person name="Cichocki N."/>
            <person name="Clum A."/>
            <person name="Dockter R.B."/>
            <person name="Fauchery L."/>
            <person name="Guy J."/>
            <person name="Iotti M."/>
            <person name="Le Tacon F."/>
            <person name="Lindquist E.A."/>
            <person name="Lipzen A."/>
            <person name="Malagnac F."/>
            <person name="Mello A."/>
            <person name="Molinier V."/>
            <person name="Miyauchi S."/>
            <person name="Poulain J."/>
            <person name="Riccioni C."/>
            <person name="Rubini A."/>
            <person name="Sitrit Y."/>
            <person name="Splivallo R."/>
            <person name="Traeger S."/>
            <person name="Wang M."/>
            <person name="Zifcakova L."/>
            <person name="Wipf D."/>
            <person name="Zambonelli A."/>
            <person name="Paolocci F."/>
            <person name="Nowrousian M."/>
            <person name="Ottonello S."/>
            <person name="Baldrian P."/>
            <person name="Spatafora J.W."/>
            <person name="Henrissat B."/>
            <person name="Nagy L.G."/>
            <person name="Aury J.M."/>
            <person name="Wincker P."/>
            <person name="Grigoriev I.V."/>
            <person name="Bonfante P."/>
            <person name="Martin F.M."/>
        </authorList>
    </citation>
    <scope>NUCLEOTIDE SEQUENCE [LARGE SCALE GENOMIC DNA]</scope>
    <source>
        <strain evidence="10 11">CCBAS932</strain>
    </source>
</reference>
<feature type="region of interest" description="Disordered" evidence="8">
    <location>
        <begin position="490"/>
        <end position="541"/>
    </location>
</feature>
<dbReference type="Pfam" id="PF00096">
    <property type="entry name" value="zf-C2H2"/>
    <property type="match status" value="1"/>
</dbReference>
<dbReference type="EMBL" id="ML119129">
    <property type="protein sequence ID" value="RPB12388.1"/>
    <property type="molecule type" value="Genomic_DNA"/>
</dbReference>
<dbReference type="PANTHER" id="PTHR24394:SF29">
    <property type="entry name" value="MYONEURIN"/>
    <property type="match status" value="1"/>
</dbReference>
<dbReference type="Gene3D" id="3.30.160.60">
    <property type="entry name" value="Classic Zinc Finger"/>
    <property type="match status" value="1"/>
</dbReference>
<dbReference type="OrthoDB" id="8113227at2759"/>
<keyword evidence="2" id="KW-0479">Metal-binding</keyword>
<dbReference type="InParanoid" id="A0A3N4KS98"/>
<keyword evidence="3" id="KW-0677">Repeat</keyword>
<dbReference type="GO" id="GO:0000981">
    <property type="term" value="F:DNA-binding transcription factor activity, RNA polymerase II-specific"/>
    <property type="evidence" value="ECO:0007669"/>
    <property type="project" value="TreeGrafter"/>
</dbReference>
<comment type="subcellular location">
    <subcellularLocation>
        <location evidence="1">Nucleus</location>
    </subcellularLocation>
</comment>
<dbReference type="InterPro" id="IPR013087">
    <property type="entry name" value="Znf_C2H2_type"/>
</dbReference>
<evidence type="ECO:0000313" key="11">
    <source>
        <dbReference type="Proteomes" id="UP000277580"/>
    </source>
</evidence>
<sequence length="541" mass="60926">MADEEFTAWPWPMIDNEQFTVLSDGIEHGVDWDPEGVVPADHPPDDMPQATDVRFPQDHSHFEQAFFQDFDAGLPQTVTPAELHYGFDASAVHDGPFNITPTIRNNVEPFFRRPTELGFTGHYGGYGNNIGEFHYHSDVFSHPPEFQNLCWTPSQGTESDDPLNSSVEQSFFHARERHLGKGEWNADESFVGEDAIEDGIDEGQSQCSEEVTSPKPIARSHHLNGCGPEVKKRRNKGGPVEKRTCKLCGVVLSHSTSLKRHYAQHLSTPQHFTASQILIAEEYCAMGKPLTRCKYCALLSNRPASIAVHERTHAEGINITKCLTCGVVLTSAHIRKEHMRSHKNDLRGTFMRDGCHRSRTTFDKEDEYDFNYTGIDPVEDPAETEVRSAYECRLCAAVLVSRALRRRHYSVHKDIEEGGDRKMVDKHLAKSATEEPDGEEEGPNCGATQVILSRFRCQMCGVAFKTRYFMQKHQALHYEGEENDIAKKRKLDISDNGDSGNDEPSEVQRQKVNSGAKRVKGTLPAPEMLMRAKDKDGRLEN</sequence>
<protein>
    <recommendedName>
        <fullName evidence="9">C2H2-type domain-containing protein</fullName>
    </recommendedName>
</protein>
<dbReference type="GO" id="GO:0005634">
    <property type="term" value="C:nucleus"/>
    <property type="evidence" value="ECO:0007669"/>
    <property type="project" value="UniProtKB-SubCell"/>
</dbReference>